<dbReference type="EMBL" id="CP040602">
    <property type="protein sequence ID" value="QCU90681.1"/>
    <property type="molecule type" value="Genomic_DNA"/>
</dbReference>
<dbReference type="Proteomes" id="UP000304864">
    <property type="component" value="Chromosome"/>
</dbReference>
<protein>
    <submittedName>
        <fullName evidence="10">Glycosyltransferase family 39 protein</fullName>
    </submittedName>
</protein>
<feature type="transmembrane region" description="Helical" evidence="8">
    <location>
        <begin position="347"/>
        <end position="366"/>
    </location>
</feature>
<dbReference type="InterPro" id="IPR038731">
    <property type="entry name" value="RgtA/B/C-like"/>
</dbReference>
<evidence type="ECO:0000259" key="9">
    <source>
        <dbReference type="Pfam" id="PF13231"/>
    </source>
</evidence>
<keyword evidence="2" id="KW-1003">Cell membrane</keyword>
<dbReference type="Pfam" id="PF13231">
    <property type="entry name" value="PMT_2"/>
    <property type="match status" value="1"/>
</dbReference>
<keyword evidence="3" id="KW-0328">Glycosyltransferase</keyword>
<evidence type="ECO:0000256" key="7">
    <source>
        <dbReference type="ARBA" id="ARBA00023136"/>
    </source>
</evidence>
<proteinExistence type="predicted"/>
<evidence type="ECO:0000256" key="3">
    <source>
        <dbReference type="ARBA" id="ARBA00022676"/>
    </source>
</evidence>
<gene>
    <name evidence="10" type="ORF">FE785_08575</name>
</gene>
<feature type="transmembrane region" description="Helical" evidence="8">
    <location>
        <begin position="209"/>
        <end position="229"/>
    </location>
</feature>
<reference evidence="10 11" key="1">
    <citation type="submission" date="2019-05" db="EMBL/GenBank/DDBJ databases">
        <title>Thiomicrorhabdus sediminis sp. nov, a novel sulfur-oxidizing bacterium isolated from coastal sediment.</title>
        <authorList>
            <person name="Liu X."/>
        </authorList>
    </citation>
    <scope>NUCLEOTIDE SEQUENCE [LARGE SCALE GENOMIC DNA]</scope>
    <source>
        <strain evidence="10 11">G1</strain>
    </source>
</reference>
<evidence type="ECO:0000256" key="2">
    <source>
        <dbReference type="ARBA" id="ARBA00022475"/>
    </source>
</evidence>
<sequence length="504" mass="57476">MKNAAMTSLINTPQKASVALVAFMTLIHLIMAFHVELGGDEAHYALYGLMPDWSYFDHPPLIGWLQMLPMALLPFDWAARLVPITLYALLNYLLYRVTIELFGDQSAADNNAGWLGFFSLVLLNSSLILSLMGMAMLPDNPLMVIVLALLLVIKRMMDSGKRIRLSLWLWLGVLVGLAALAKYTAITIVVSLVAIMLMEKRFYWLKQPGLYLAVAISALMLLPVLYWNASHDWASFIYQINHGTHSDSWQIERLLQTQAIQLIVYSPLIFVAGWLMMLKASNYINPANHSRRLLLAFALPVTLLFGWGSGFEPSLPHWTSLAWLLLIPIVADSLWQQRQKRWVKNVIAAHLLIMVPLVLLLHSFIYQPWIAFADYKHPLQGDYGWPEAAAKAEQLQQQIQQQSDAKKPALFVSNWSYASHLAWYARPQPVFITSSMQTQFEFWYGRPQAGMDGLLVAPHYEPNPPLTNEANHFESCQRIDQLDMHGDDNIIVSYYFYHCRNYLP</sequence>
<dbReference type="PANTHER" id="PTHR33908:SF11">
    <property type="entry name" value="MEMBRANE PROTEIN"/>
    <property type="match status" value="1"/>
</dbReference>
<organism evidence="10 11">
    <name type="scientific">Thiomicrorhabdus sediminis</name>
    <dbReference type="NCBI Taxonomy" id="2580412"/>
    <lineage>
        <taxon>Bacteria</taxon>
        <taxon>Pseudomonadati</taxon>
        <taxon>Pseudomonadota</taxon>
        <taxon>Gammaproteobacteria</taxon>
        <taxon>Thiotrichales</taxon>
        <taxon>Piscirickettsiaceae</taxon>
        <taxon>Thiomicrorhabdus</taxon>
    </lineage>
</organism>
<feature type="domain" description="Glycosyltransferase RgtA/B/C/D-like" evidence="9">
    <location>
        <begin position="57"/>
        <end position="227"/>
    </location>
</feature>
<feature type="transmembrane region" description="Helical" evidence="8">
    <location>
        <begin position="77"/>
        <end position="94"/>
    </location>
</feature>
<feature type="transmembrane region" description="Helical" evidence="8">
    <location>
        <begin position="169"/>
        <end position="197"/>
    </location>
</feature>
<accession>A0A4P9K716</accession>
<dbReference type="OrthoDB" id="108054at2"/>
<evidence type="ECO:0000256" key="8">
    <source>
        <dbReference type="SAM" id="Phobius"/>
    </source>
</evidence>
<feature type="transmembrane region" description="Helical" evidence="8">
    <location>
        <begin position="293"/>
        <end position="311"/>
    </location>
</feature>
<dbReference type="GO" id="GO:0009103">
    <property type="term" value="P:lipopolysaccharide biosynthetic process"/>
    <property type="evidence" value="ECO:0007669"/>
    <property type="project" value="UniProtKB-ARBA"/>
</dbReference>
<evidence type="ECO:0000313" key="10">
    <source>
        <dbReference type="EMBL" id="QCU90681.1"/>
    </source>
</evidence>
<keyword evidence="4 10" id="KW-0808">Transferase</keyword>
<keyword evidence="5 8" id="KW-0812">Transmembrane</keyword>
<dbReference type="AlphaFoldDB" id="A0A4P9K716"/>
<feature type="transmembrane region" description="Helical" evidence="8">
    <location>
        <begin position="262"/>
        <end position="281"/>
    </location>
</feature>
<keyword evidence="11" id="KW-1185">Reference proteome</keyword>
<dbReference type="GO" id="GO:0005886">
    <property type="term" value="C:plasma membrane"/>
    <property type="evidence" value="ECO:0007669"/>
    <property type="project" value="UniProtKB-SubCell"/>
</dbReference>
<keyword evidence="7 8" id="KW-0472">Membrane</keyword>
<evidence type="ECO:0000256" key="6">
    <source>
        <dbReference type="ARBA" id="ARBA00022989"/>
    </source>
</evidence>
<evidence type="ECO:0000313" key="11">
    <source>
        <dbReference type="Proteomes" id="UP000304864"/>
    </source>
</evidence>
<name>A0A4P9K716_9GAMM</name>
<dbReference type="PANTHER" id="PTHR33908">
    <property type="entry name" value="MANNOSYLTRANSFERASE YKCB-RELATED"/>
    <property type="match status" value="1"/>
</dbReference>
<dbReference type="GO" id="GO:0016763">
    <property type="term" value="F:pentosyltransferase activity"/>
    <property type="evidence" value="ECO:0007669"/>
    <property type="project" value="TreeGrafter"/>
</dbReference>
<evidence type="ECO:0000256" key="5">
    <source>
        <dbReference type="ARBA" id="ARBA00022692"/>
    </source>
</evidence>
<comment type="subcellular location">
    <subcellularLocation>
        <location evidence="1">Cell membrane</location>
        <topology evidence="1">Multi-pass membrane protein</topology>
    </subcellularLocation>
</comment>
<dbReference type="InterPro" id="IPR050297">
    <property type="entry name" value="LipidA_mod_glycosyltrf_83"/>
</dbReference>
<keyword evidence="6 8" id="KW-1133">Transmembrane helix</keyword>
<feature type="transmembrane region" description="Helical" evidence="8">
    <location>
        <begin position="114"/>
        <end position="134"/>
    </location>
</feature>
<feature type="transmembrane region" description="Helical" evidence="8">
    <location>
        <begin position="317"/>
        <end position="335"/>
    </location>
</feature>
<evidence type="ECO:0000256" key="4">
    <source>
        <dbReference type="ARBA" id="ARBA00022679"/>
    </source>
</evidence>
<dbReference type="KEGG" id="thig:FE785_08575"/>
<evidence type="ECO:0000256" key="1">
    <source>
        <dbReference type="ARBA" id="ARBA00004651"/>
    </source>
</evidence>